<keyword evidence="2" id="KW-1185">Reference proteome</keyword>
<dbReference type="EMBL" id="AP018042">
    <property type="protein sequence ID" value="BAX79971.1"/>
    <property type="molecule type" value="Genomic_DNA"/>
</dbReference>
<dbReference type="PROSITE" id="PS51257">
    <property type="entry name" value="PROKAR_LIPOPROTEIN"/>
    <property type="match status" value="1"/>
</dbReference>
<protein>
    <submittedName>
        <fullName evidence="1">Uncharacterized protein</fullName>
    </submittedName>
</protein>
<name>A0A1Y1CL22_9BACT</name>
<reference evidence="1 2" key="1">
    <citation type="journal article" date="2018" name="Mar. Genomics">
        <title>Complete genome sequence of Marinifilaceae bacterium strain SPP2, isolated from the Antarctic marine sediment.</title>
        <authorList>
            <person name="Watanabe M."/>
            <person name="Kojima H."/>
            <person name="Fukui M."/>
        </authorList>
    </citation>
    <scope>NUCLEOTIDE SEQUENCE [LARGE SCALE GENOMIC DNA]</scope>
    <source>
        <strain evidence="1 2">SPP2</strain>
    </source>
</reference>
<reference evidence="2" key="2">
    <citation type="journal article" date="2020" name="Antonie Van Leeuwenhoek">
        <title>Labilibaculum antarcticum sp. nov., a novel facultative anaerobic, psychrotorelant bacterium isolated from marine sediment of Antarctica.</title>
        <authorList>
            <person name="Watanabe M."/>
            <person name="Kojima H."/>
            <person name="Fukui M."/>
        </authorList>
    </citation>
    <scope>NUCLEOTIDE SEQUENCE [LARGE SCALE GENOMIC DNA]</scope>
    <source>
        <strain evidence="2">SPP2</strain>
    </source>
</reference>
<dbReference type="Proteomes" id="UP000218267">
    <property type="component" value="Chromosome"/>
</dbReference>
<dbReference type="KEGG" id="mbas:ALGA_1595"/>
<proteinExistence type="predicted"/>
<dbReference type="AlphaFoldDB" id="A0A1Y1CL22"/>
<evidence type="ECO:0000313" key="1">
    <source>
        <dbReference type="EMBL" id="BAX79971.1"/>
    </source>
</evidence>
<gene>
    <name evidence="1" type="ORF">ALGA_1595</name>
</gene>
<accession>A0A1Y1CL22</accession>
<sequence>MKLTNHLKSKIPVIILLLLSCASLLVMSEKSRGKDLMSSFTMSDDYAYQAISAYGNIGKNN</sequence>
<organism evidence="1 2">
    <name type="scientific">Labilibaculum antarcticum</name>
    <dbReference type="NCBI Taxonomy" id="1717717"/>
    <lineage>
        <taxon>Bacteria</taxon>
        <taxon>Pseudomonadati</taxon>
        <taxon>Bacteroidota</taxon>
        <taxon>Bacteroidia</taxon>
        <taxon>Marinilabiliales</taxon>
        <taxon>Marinifilaceae</taxon>
        <taxon>Labilibaculum</taxon>
    </lineage>
</organism>
<evidence type="ECO:0000313" key="2">
    <source>
        <dbReference type="Proteomes" id="UP000218267"/>
    </source>
</evidence>